<name>A0A1L3Q2V5_9EURY</name>
<evidence type="ECO:0000256" key="2">
    <source>
        <dbReference type="ARBA" id="ARBA00022448"/>
    </source>
</evidence>
<dbReference type="PANTHER" id="PTHR42953">
    <property type="entry name" value="HIGH-AFFINITY ZINC UPTAKE SYSTEM PROTEIN ZNUA-RELATED"/>
    <property type="match status" value="1"/>
</dbReference>
<dbReference type="EMBL" id="CP017921">
    <property type="protein sequence ID" value="APH39206.1"/>
    <property type="molecule type" value="Genomic_DNA"/>
</dbReference>
<dbReference type="OrthoDB" id="50488at2157"/>
<dbReference type="RefSeq" id="WP_072561641.1">
    <property type="nucleotide sequence ID" value="NZ_CP017921.1"/>
</dbReference>
<reference evidence="7 11" key="3">
    <citation type="submission" date="2018-10" db="EMBL/GenBank/DDBJ databases">
        <title>Cultivation of a novel Methanohalophilus strain from Kebrit Deep of the Red Sea and a genomic comparison of members of the genus Methanohalophilus.</title>
        <authorList>
            <person name="Guan Y."/>
            <person name="Ngugi D.K."/>
            <person name="Stingl U."/>
        </authorList>
    </citation>
    <scope>NUCLEOTIDE SEQUENCE [LARGE SCALE GENOMIC DNA]</scope>
    <source>
        <strain evidence="7 11">DSM 3094</strain>
    </source>
</reference>
<keyword evidence="3" id="KW-0732">Signal</keyword>
<dbReference type="AlphaFoldDB" id="A0A1L3Q2V5"/>
<evidence type="ECO:0000313" key="9">
    <source>
        <dbReference type="Proteomes" id="UP000186879"/>
    </source>
</evidence>
<dbReference type="Pfam" id="PF01297">
    <property type="entry name" value="ZnuA"/>
    <property type="match status" value="1"/>
</dbReference>
<feature type="coiled-coil region" evidence="4">
    <location>
        <begin position="195"/>
        <end position="222"/>
    </location>
</feature>
<evidence type="ECO:0000256" key="3">
    <source>
        <dbReference type="ARBA" id="ARBA00022729"/>
    </source>
</evidence>
<feature type="region of interest" description="Disordered" evidence="5">
    <location>
        <begin position="130"/>
        <end position="170"/>
    </location>
</feature>
<evidence type="ECO:0000256" key="1">
    <source>
        <dbReference type="ARBA" id="ARBA00011028"/>
    </source>
</evidence>
<evidence type="ECO:0000313" key="6">
    <source>
        <dbReference type="EMBL" id="APH39206.1"/>
    </source>
</evidence>
<keyword evidence="9" id="KW-1185">Reference proteome</keyword>
<reference evidence="8 10" key="2">
    <citation type="submission" date="2016-10" db="EMBL/GenBank/DDBJ databases">
        <authorList>
            <person name="de Groot N.N."/>
        </authorList>
    </citation>
    <scope>NUCLEOTIDE SEQUENCE [LARGE SCALE GENOMIC DNA]</scope>
    <source>
        <strain evidence="8 10">Z-7982</strain>
    </source>
</reference>
<evidence type="ECO:0000313" key="7">
    <source>
        <dbReference type="EMBL" id="RNI09734.1"/>
    </source>
</evidence>
<dbReference type="InterPro" id="IPR006127">
    <property type="entry name" value="ZnuA-like"/>
</dbReference>
<organism evidence="6 9">
    <name type="scientific">Methanohalophilus halophilus</name>
    <dbReference type="NCBI Taxonomy" id="2177"/>
    <lineage>
        <taxon>Archaea</taxon>
        <taxon>Methanobacteriati</taxon>
        <taxon>Methanobacteriota</taxon>
        <taxon>Stenosarchaea group</taxon>
        <taxon>Methanomicrobia</taxon>
        <taxon>Methanosarcinales</taxon>
        <taxon>Methanosarcinaceae</taxon>
        <taxon>Methanohalophilus</taxon>
    </lineage>
</organism>
<evidence type="ECO:0000313" key="10">
    <source>
        <dbReference type="Proteomes" id="UP000198669"/>
    </source>
</evidence>
<dbReference type="EMBL" id="FNMU01000003">
    <property type="protein sequence ID" value="SDW54987.1"/>
    <property type="molecule type" value="Genomic_DNA"/>
</dbReference>
<dbReference type="GeneID" id="30583443"/>
<dbReference type="SUPFAM" id="SSF53807">
    <property type="entry name" value="Helical backbone' metal receptor"/>
    <property type="match status" value="1"/>
</dbReference>
<dbReference type="Proteomes" id="UP000198669">
    <property type="component" value="Unassembled WGS sequence"/>
</dbReference>
<evidence type="ECO:0000256" key="4">
    <source>
        <dbReference type="SAM" id="Coils"/>
    </source>
</evidence>
<dbReference type="GO" id="GO:0030001">
    <property type="term" value="P:metal ion transport"/>
    <property type="evidence" value="ECO:0007669"/>
    <property type="project" value="InterPro"/>
</dbReference>
<keyword evidence="2" id="KW-0813">Transport</keyword>
<keyword evidence="4" id="KW-0175">Coiled coil</keyword>
<evidence type="ECO:0000313" key="8">
    <source>
        <dbReference type="EMBL" id="SDW54987.1"/>
    </source>
</evidence>
<dbReference type="KEGG" id="mhaz:BHR79_06710"/>
<dbReference type="GO" id="GO:0046872">
    <property type="term" value="F:metal ion binding"/>
    <property type="evidence" value="ECO:0007669"/>
    <property type="project" value="InterPro"/>
</dbReference>
<protein>
    <submittedName>
        <fullName evidence="6">Zinc ABC transporter substrate-binding protein</fullName>
    </submittedName>
    <submittedName>
        <fullName evidence="8">Zinc transport system substrate-binding protein</fullName>
    </submittedName>
</protein>
<dbReference type="STRING" id="2177.BHR79_06710"/>
<dbReference type="Gene3D" id="3.40.50.1980">
    <property type="entry name" value="Nitrogenase molybdenum iron protein domain"/>
    <property type="match status" value="2"/>
</dbReference>
<dbReference type="Proteomes" id="UP000267921">
    <property type="component" value="Unassembled WGS sequence"/>
</dbReference>
<proteinExistence type="inferred from homology"/>
<comment type="similarity">
    <text evidence="1">Belongs to the bacterial solute-binding protein 9 family.</text>
</comment>
<dbReference type="PROSITE" id="PS51257">
    <property type="entry name" value="PROKAR_LIPOPROTEIN"/>
    <property type="match status" value="1"/>
</dbReference>
<evidence type="ECO:0000313" key="11">
    <source>
        <dbReference type="Proteomes" id="UP000267921"/>
    </source>
</evidence>
<evidence type="ECO:0000256" key="5">
    <source>
        <dbReference type="SAM" id="MobiDB-lite"/>
    </source>
</evidence>
<gene>
    <name evidence="6" type="ORF">BHR79_06710</name>
    <name evidence="7" type="ORF">EFE40_03535</name>
    <name evidence="8" type="ORF">SAMN04515625_1168</name>
</gene>
<dbReference type="PANTHER" id="PTHR42953:SF3">
    <property type="entry name" value="HIGH-AFFINITY ZINC UPTAKE SYSTEM PROTEIN ZNUA"/>
    <property type="match status" value="1"/>
</dbReference>
<dbReference type="Proteomes" id="UP000186879">
    <property type="component" value="Chromosome"/>
</dbReference>
<feature type="compositionally biased region" description="Basic and acidic residues" evidence="5">
    <location>
        <begin position="130"/>
        <end position="166"/>
    </location>
</feature>
<dbReference type="EMBL" id="RJJG01000003">
    <property type="protein sequence ID" value="RNI09734.1"/>
    <property type="molecule type" value="Genomic_DNA"/>
</dbReference>
<accession>A0A1L3Q2V5</accession>
<reference evidence="6 9" key="1">
    <citation type="submission" date="2016-10" db="EMBL/GenBank/DDBJ databases">
        <title>Methanohalophilus halophilus.</title>
        <authorList>
            <person name="L'haridon S."/>
        </authorList>
    </citation>
    <scope>NUCLEOTIDE SEQUENCE [LARGE SCALE GENOMIC DNA]</scope>
    <source>
        <strain evidence="6 9">Z-7982</strain>
    </source>
</reference>
<dbReference type="InterPro" id="IPR050492">
    <property type="entry name" value="Bact_metal-bind_prot9"/>
</dbReference>
<sequence length="324" mass="36566">MKNTFGNVHFWINTKKVFLLLLTIAIIATSGCMEENSSDEQEKITVVVSILPQAEFVEKVGGEHVETIVMIPPGASPATYEPTSSQLKELSKAGIYVKVGSGLPFEKVWLEKIKDLNEDMLLVNSSKGIDLRPMGEKEEHHHSSEGEEHHHSSEEEDHHHSSEGMDPHVWNDPNNAIIMVDNIYKALIEVDPSNKETYTQNRDSYTEELKSLDRQIKETLENKSGDSFMVYHPAWGYFAERYDLNMVPIETEGKEASARQLSEIITFAKQENITVIFVQAQFSTQSAETVAEEIDGKVVKVDPLARNYTDNMYKVSEAFSEGLK</sequence>